<comment type="caution">
    <text evidence="10">The sequence shown here is derived from an EMBL/GenBank/DDBJ whole genome shotgun (WGS) entry which is preliminary data.</text>
</comment>
<evidence type="ECO:0000256" key="2">
    <source>
        <dbReference type="ARBA" id="ARBA00009077"/>
    </source>
</evidence>
<dbReference type="GO" id="GO:0019346">
    <property type="term" value="P:transsulfuration"/>
    <property type="evidence" value="ECO:0007669"/>
    <property type="project" value="InterPro"/>
</dbReference>
<evidence type="ECO:0000256" key="5">
    <source>
        <dbReference type="ARBA" id="ARBA00046315"/>
    </source>
</evidence>
<reference evidence="10 11" key="1">
    <citation type="journal article" date="2013" name="Genome Announc.">
        <title>Draft Genome Sequence of an Alphaproteobacterium, Caenispirillum salinarum AK4(T), Isolated from a Solar Saltern.</title>
        <authorList>
            <person name="Khatri I."/>
            <person name="Singh A."/>
            <person name="Korpole S."/>
            <person name="Pinnaka A.K."/>
            <person name="Subramanian S."/>
        </authorList>
    </citation>
    <scope>NUCLEOTIDE SEQUENCE [LARGE SCALE GENOMIC DNA]</scope>
    <source>
        <strain evidence="10 11">AK4</strain>
    </source>
</reference>
<dbReference type="InterPro" id="IPR015422">
    <property type="entry name" value="PyrdxlP-dep_Trfase_small"/>
</dbReference>
<dbReference type="PANTHER" id="PTHR43500">
    <property type="entry name" value="CYSTATHIONINE BETA-LYASE-RELATED"/>
    <property type="match status" value="1"/>
</dbReference>
<dbReference type="PATRIC" id="fig|1238182.3.peg.3232"/>
<sequence length="393" mass="42273">MKEDTRIVHAGRHPARFHGAVNTPVYRCSTILSENVAELKEKVRNKFDMVDYGRLGTPSTMDLEAAVAELEGGARAIATSSGLAAIAGCLTGLLSAGDHLLMTDSAYFPTRKFCDEVLARFGVETTYYDPLIGAGIADLMRDNTKVVFTEAPGSLTFEMQDIPAIAEAAHARGALVAIDNTWATPLFFKPFDHGVDVSIHAGTKYIVGHSDAMVGLIVCKTPELFTRIKSTTSAFGYSLSGDDAFLALRGLRTMKVRLEHHQRAALEIAQWLEARPDVTRVLYPALPSDPGHAIWKRDFTGASGLMGVELAPAGENNITAMNAFLDALKLFGLGFSWGGFESLAIPATGAIQRTATTFRAEGPVVRLHIGLEDIDDLKADLDQAFAAYRAAAG</sequence>
<evidence type="ECO:0000256" key="6">
    <source>
        <dbReference type="ARBA" id="ARBA00047517"/>
    </source>
</evidence>
<evidence type="ECO:0000256" key="1">
    <source>
        <dbReference type="ARBA" id="ARBA00001933"/>
    </source>
</evidence>
<keyword evidence="4 10" id="KW-0456">Lyase</keyword>
<dbReference type="NCBIfam" id="TIGR01324">
    <property type="entry name" value="cysta_beta_ly_B"/>
    <property type="match status" value="1"/>
</dbReference>
<dbReference type="InterPro" id="IPR000277">
    <property type="entry name" value="Cys/Met-Metab_PyrdxlP-dep_enz"/>
</dbReference>
<evidence type="ECO:0000256" key="9">
    <source>
        <dbReference type="RuleBase" id="RU362118"/>
    </source>
</evidence>
<organism evidence="10 11">
    <name type="scientific">Caenispirillum salinarum AK4</name>
    <dbReference type="NCBI Taxonomy" id="1238182"/>
    <lineage>
        <taxon>Bacteria</taxon>
        <taxon>Pseudomonadati</taxon>
        <taxon>Pseudomonadota</taxon>
        <taxon>Alphaproteobacteria</taxon>
        <taxon>Rhodospirillales</taxon>
        <taxon>Novispirillaceae</taxon>
        <taxon>Caenispirillum</taxon>
    </lineage>
</organism>
<comment type="pathway">
    <text evidence="5">Amino-acid biosynthesis; L-methionine biosynthesis via de novo pathway; L-homocysteine from L-cystathionine: step 1/1.</text>
</comment>
<proteinExistence type="inferred from homology"/>
<dbReference type="SUPFAM" id="SSF53383">
    <property type="entry name" value="PLP-dependent transferases"/>
    <property type="match status" value="1"/>
</dbReference>
<dbReference type="GO" id="GO:0030170">
    <property type="term" value="F:pyridoxal phosphate binding"/>
    <property type="evidence" value="ECO:0007669"/>
    <property type="project" value="InterPro"/>
</dbReference>
<feature type="modified residue" description="N6-(pyridoxal phosphate)lysine" evidence="8">
    <location>
        <position position="204"/>
    </location>
</feature>
<dbReference type="eggNOG" id="COG0626">
    <property type="taxonomic scope" value="Bacteria"/>
</dbReference>
<evidence type="ECO:0000256" key="3">
    <source>
        <dbReference type="ARBA" id="ARBA00022898"/>
    </source>
</evidence>
<dbReference type="EMBL" id="ANHY01000016">
    <property type="protein sequence ID" value="EKV28444.1"/>
    <property type="molecule type" value="Genomic_DNA"/>
</dbReference>
<comment type="catalytic activity">
    <reaction evidence="6">
        <text>L,L-cystathionine + H2O = L-homocysteine + pyruvate + NH4(+)</text>
        <dbReference type="Rhea" id="RHEA:13965"/>
        <dbReference type="ChEBI" id="CHEBI:15361"/>
        <dbReference type="ChEBI" id="CHEBI:15377"/>
        <dbReference type="ChEBI" id="CHEBI:28938"/>
        <dbReference type="ChEBI" id="CHEBI:58161"/>
        <dbReference type="ChEBI" id="CHEBI:58199"/>
    </reaction>
</comment>
<evidence type="ECO:0000256" key="7">
    <source>
        <dbReference type="ARBA" id="ARBA00047625"/>
    </source>
</evidence>
<dbReference type="STRING" id="1238182.C882_1018"/>
<dbReference type="InterPro" id="IPR054542">
    <property type="entry name" value="Cys_met_metab_PP"/>
</dbReference>
<evidence type="ECO:0000313" key="11">
    <source>
        <dbReference type="Proteomes" id="UP000009881"/>
    </source>
</evidence>
<gene>
    <name evidence="10" type="ORF">C882_1018</name>
</gene>
<dbReference type="OrthoDB" id="9790858at2"/>
<keyword evidence="3 8" id="KW-0663">Pyridoxal phosphate</keyword>
<dbReference type="RefSeq" id="WP_009541674.1">
    <property type="nucleotide sequence ID" value="NZ_ANHY01000016.1"/>
</dbReference>
<dbReference type="AlphaFoldDB" id="K9GUK9"/>
<dbReference type="PANTHER" id="PTHR43500:SF1">
    <property type="entry name" value="CYSTATHIONINE BETA-LYASE-RELATED"/>
    <property type="match status" value="1"/>
</dbReference>
<comment type="cofactor">
    <cofactor evidence="1 9">
        <name>pyridoxal 5'-phosphate</name>
        <dbReference type="ChEBI" id="CHEBI:597326"/>
    </cofactor>
</comment>
<dbReference type="PIRSF" id="PIRSF001434">
    <property type="entry name" value="CGS"/>
    <property type="match status" value="1"/>
</dbReference>
<dbReference type="Proteomes" id="UP000009881">
    <property type="component" value="Unassembled WGS sequence"/>
</dbReference>
<dbReference type="Pfam" id="PF01053">
    <property type="entry name" value="Cys_Met_Meta_PP"/>
    <property type="match status" value="1"/>
</dbReference>
<dbReference type="FunFam" id="3.40.640.10:FF:000046">
    <property type="entry name" value="Cystathionine gamma-lyase"/>
    <property type="match status" value="1"/>
</dbReference>
<keyword evidence="11" id="KW-1185">Reference proteome</keyword>
<protein>
    <submittedName>
        <fullName evidence="10">Cystathionine beta-lyase</fullName>
    </submittedName>
</protein>
<evidence type="ECO:0000256" key="8">
    <source>
        <dbReference type="PIRSR" id="PIRSR001434-2"/>
    </source>
</evidence>
<dbReference type="InterPro" id="IPR015421">
    <property type="entry name" value="PyrdxlP-dep_Trfase_major"/>
</dbReference>
<dbReference type="CDD" id="cd00614">
    <property type="entry name" value="CGS_like"/>
    <property type="match status" value="1"/>
</dbReference>
<dbReference type="GO" id="GO:0019450">
    <property type="term" value="P:L-cysteine catabolic process to pyruvate"/>
    <property type="evidence" value="ECO:0007669"/>
    <property type="project" value="TreeGrafter"/>
</dbReference>
<name>K9GUK9_9PROT</name>
<comment type="similarity">
    <text evidence="2 9">Belongs to the trans-sulfuration enzymes family.</text>
</comment>
<dbReference type="InterPro" id="IPR015424">
    <property type="entry name" value="PyrdxlP-dep_Trfase"/>
</dbReference>
<evidence type="ECO:0000256" key="4">
    <source>
        <dbReference type="ARBA" id="ARBA00023239"/>
    </source>
</evidence>
<dbReference type="Gene3D" id="3.90.1150.10">
    <property type="entry name" value="Aspartate Aminotransferase, domain 1"/>
    <property type="match status" value="1"/>
</dbReference>
<dbReference type="GO" id="GO:0047804">
    <property type="term" value="F:cysteine-S-conjugate beta-lyase activity"/>
    <property type="evidence" value="ECO:0007669"/>
    <property type="project" value="UniProtKB-EC"/>
</dbReference>
<dbReference type="Gene3D" id="3.40.640.10">
    <property type="entry name" value="Type I PLP-dependent aspartate aminotransferase-like (Major domain)"/>
    <property type="match status" value="1"/>
</dbReference>
<comment type="catalytic activity">
    <reaction evidence="7">
        <text>an S-substituted L-cysteine + H2O = a thiol + pyruvate + NH4(+)</text>
        <dbReference type="Rhea" id="RHEA:18121"/>
        <dbReference type="ChEBI" id="CHEBI:15361"/>
        <dbReference type="ChEBI" id="CHEBI:15377"/>
        <dbReference type="ChEBI" id="CHEBI:28938"/>
        <dbReference type="ChEBI" id="CHEBI:29256"/>
        <dbReference type="ChEBI" id="CHEBI:58717"/>
        <dbReference type="EC" id="4.4.1.13"/>
    </reaction>
</comment>
<dbReference type="InterPro" id="IPR006233">
    <property type="entry name" value="Cys_b_lyase_bac"/>
</dbReference>
<accession>K9GUK9</accession>
<evidence type="ECO:0000313" key="10">
    <source>
        <dbReference type="EMBL" id="EKV28444.1"/>
    </source>
</evidence>
<dbReference type="PROSITE" id="PS00868">
    <property type="entry name" value="CYS_MET_METAB_PP"/>
    <property type="match status" value="1"/>
</dbReference>